<dbReference type="eggNOG" id="ENOG5033JKZ">
    <property type="taxonomic scope" value="Bacteria"/>
</dbReference>
<dbReference type="STRING" id="411471.SUBVAR_05830"/>
<dbReference type="RefSeq" id="WP_007047206.1">
    <property type="nucleotide sequence ID" value="NZ_GG704769.1"/>
</dbReference>
<organism evidence="1 2">
    <name type="scientific">Subdoligranulum variabile DSM 15176</name>
    <dbReference type="NCBI Taxonomy" id="411471"/>
    <lineage>
        <taxon>Bacteria</taxon>
        <taxon>Bacillati</taxon>
        <taxon>Bacillota</taxon>
        <taxon>Clostridia</taxon>
        <taxon>Eubacteriales</taxon>
        <taxon>Oscillospiraceae</taxon>
        <taxon>Subdoligranulum</taxon>
    </lineage>
</organism>
<evidence type="ECO:0000313" key="2">
    <source>
        <dbReference type="Proteomes" id="UP000003438"/>
    </source>
</evidence>
<protein>
    <recommendedName>
        <fullName evidence="3">HNH domain-containing protein</fullName>
    </recommendedName>
</protein>
<evidence type="ECO:0000313" key="1">
    <source>
        <dbReference type="EMBL" id="EFB76046.1"/>
    </source>
</evidence>
<dbReference type="EMBL" id="ACBY02000023">
    <property type="protein sequence ID" value="EFB76046.1"/>
    <property type="molecule type" value="Genomic_DNA"/>
</dbReference>
<reference evidence="1" key="1">
    <citation type="submission" date="2009-12" db="EMBL/GenBank/DDBJ databases">
        <authorList>
            <person name="Weinstock G."/>
            <person name="Sodergren E."/>
            <person name="Clifton S."/>
            <person name="Fulton L."/>
            <person name="Fulton B."/>
            <person name="Courtney L."/>
            <person name="Fronick C."/>
            <person name="Harrison M."/>
            <person name="Strong C."/>
            <person name="Farmer C."/>
            <person name="Delahaunty K."/>
            <person name="Markovic C."/>
            <person name="Hall O."/>
            <person name="Minx P."/>
            <person name="Tomlinson C."/>
            <person name="Mitreva M."/>
            <person name="Nelson J."/>
            <person name="Hou S."/>
            <person name="Wollam A."/>
            <person name="Pepin K.H."/>
            <person name="Johnson M."/>
            <person name="Bhonagiri V."/>
            <person name="Nash W.E."/>
            <person name="Warren W."/>
            <person name="Chinwalla A."/>
            <person name="Mardis E.R."/>
            <person name="Wilson R.K."/>
        </authorList>
    </citation>
    <scope>NUCLEOTIDE SEQUENCE [LARGE SCALE GENOMIC DNA]</scope>
    <source>
        <strain evidence="1">DSM 15176</strain>
    </source>
</reference>
<dbReference type="Proteomes" id="UP000003438">
    <property type="component" value="Unassembled WGS sequence"/>
</dbReference>
<proteinExistence type="predicted"/>
<sequence length="104" mass="12156">MARSIMQVGRYCYICKKEYNLYTTTNLEEHHVFGGPLRSLSEHYGLKVYLCHRHHNEPPTGVHFDATARWRLERDAKRAFDQRHGAGMLDKLIKKVQEDKADAV</sequence>
<accession>D1PNB1</accession>
<dbReference type="AlphaFoldDB" id="D1PNB1"/>
<dbReference type="OrthoDB" id="2007883at2"/>
<gene>
    <name evidence="1" type="ORF">SUBVAR_05830</name>
</gene>
<comment type="caution">
    <text evidence="1">The sequence shown here is derived from an EMBL/GenBank/DDBJ whole genome shotgun (WGS) entry which is preliminary data.</text>
</comment>
<dbReference type="HOGENOM" id="CLU_149269_0_0_9"/>
<evidence type="ECO:0008006" key="3">
    <source>
        <dbReference type="Google" id="ProtNLM"/>
    </source>
</evidence>
<name>D1PNB1_9FIRM</name>
<keyword evidence="2" id="KW-1185">Reference proteome</keyword>